<feature type="compositionally biased region" description="Polar residues" evidence="1">
    <location>
        <begin position="16"/>
        <end position="29"/>
    </location>
</feature>
<feature type="non-terminal residue" evidence="2">
    <location>
        <position position="1"/>
    </location>
</feature>
<evidence type="ECO:0000313" key="3">
    <source>
        <dbReference type="Proteomes" id="UP001152795"/>
    </source>
</evidence>
<evidence type="ECO:0000313" key="2">
    <source>
        <dbReference type="EMBL" id="CAB4037431.1"/>
    </source>
</evidence>
<protein>
    <submittedName>
        <fullName evidence="2">Uncharacterized protein</fullName>
    </submittedName>
</protein>
<dbReference type="Proteomes" id="UP001152795">
    <property type="component" value="Unassembled WGS sequence"/>
</dbReference>
<proteinExistence type="predicted"/>
<keyword evidence="3" id="KW-1185">Reference proteome</keyword>
<reference evidence="2" key="1">
    <citation type="submission" date="2020-04" db="EMBL/GenBank/DDBJ databases">
        <authorList>
            <person name="Alioto T."/>
            <person name="Alioto T."/>
            <person name="Gomez Garrido J."/>
        </authorList>
    </citation>
    <scope>NUCLEOTIDE SEQUENCE</scope>
    <source>
        <strain evidence="2">A484AB</strain>
    </source>
</reference>
<dbReference type="PANTHER" id="PTHR35450">
    <property type="entry name" value="REVERSE TRANSCRIPTASE DOMAIN-CONTAINING PROTEIN"/>
    <property type="match status" value="1"/>
</dbReference>
<name>A0A6S7K215_PARCT</name>
<sequence>MAMVKGGNAKIGNGRNDPSSSKPSPQNQMDDYKNVRHEKIVAAIHRDLCKKYGFEYAEKSYNHHIDKESRVLDEIKFLWDFTIQTEKKLDYNKPDLVILNKKEKTTHIVDVGCPFDTRVKERERTKIEKYTDLKYELSK</sequence>
<feature type="region of interest" description="Disordered" evidence="1">
    <location>
        <begin position="1"/>
        <end position="32"/>
    </location>
</feature>
<accession>A0A6S7K215</accession>
<gene>
    <name evidence="2" type="ORF">PACLA_8A055978</name>
</gene>
<dbReference type="OrthoDB" id="5962499at2759"/>
<dbReference type="AlphaFoldDB" id="A0A6S7K215"/>
<evidence type="ECO:0000256" key="1">
    <source>
        <dbReference type="SAM" id="MobiDB-lite"/>
    </source>
</evidence>
<dbReference type="PANTHER" id="PTHR35450:SF2">
    <property type="entry name" value="REVERSE TRANSCRIPTASE DOMAIN-CONTAINING PROTEIN"/>
    <property type="match status" value="1"/>
</dbReference>
<comment type="caution">
    <text evidence="2">The sequence shown here is derived from an EMBL/GenBank/DDBJ whole genome shotgun (WGS) entry which is preliminary data.</text>
</comment>
<organism evidence="2 3">
    <name type="scientific">Paramuricea clavata</name>
    <name type="common">Red gorgonian</name>
    <name type="synonym">Violescent sea-whip</name>
    <dbReference type="NCBI Taxonomy" id="317549"/>
    <lineage>
        <taxon>Eukaryota</taxon>
        <taxon>Metazoa</taxon>
        <taxon>Cnidaria</taxon>
        <taxon>Anthozoa</taxon>
        <taxon>Octocorallia</taxon>
        <taxon>Malacalcyonacea</taxon>
        <taxon>Plexauridae</taxon>
        <taxon>Paramuricea</taxon>
    </lineage>
</organism>
<dbReference type="EMBL" id="CACRXK020023076">
    <property type="protein sequence ID" value="CAB4037431.1"/>
    <property type="molecule type" value="Genomic_DNA"/>
</dbReference>